<evidence type="ECO:0000259" key="1">
    <source>
        <dbReference type="SMART" id="SM00858"/>
    </source>
</evidence>
<accession>A0A4Q7KW73</accession>
<comment type="caution">
    <text evidence="2">The sequence shown here is derived from an EMBL/GenBank/DDBJ whole genome shotgun (WGS) entry which is preliminary data.</text>
</comment>
<dbReference type="EMBL" id="SGWQ01000003">
    <property type="protein sequence ID" value="RZS40897.1"/>
    <property type="molecule type" value="Genomic_DNA"/>
</dbReference>
<dbReference type="CDD" id="cd11614">
    <property type="entry name" value="SAF_CpaB_FlgA_like"/>
    <property type="match status" value="1"/>
</dbReference>
<evidence type="ECO:0000313" key="3">
    <source>
        <dbReference type="Proteomes" id="UP000294257"/>
    </source>
</evidence>
<name>A0A4Q7KW73_9PSEU</name>
<proteinExistence type="predicted"/>
<gene>
    <name evidence="2" type="ORF">EV193_103212</name>
</gene>
<protein>
    <submittedName>
        <fullName evidence="2">Flp pilus assembly protein CpaB</fullName>
    </submittedName>
</protein>
<sequence length="221" mass="22455">MPNRSLAPYPLDRLRRLLAARGWPRSLAIRRAVAAALALLAVILALLPGTARGESGQPMLVAAGDLRAGTTLTAGHLRTVDAPTGLRPAAALSTVDSAVGRVLAGAAGAGEPITSARLVGQESTRLHGAGADTAAVPVRLADPAVADLLRPGSRVDVVAGDRADKPGTVLAREAVVVTVHSGPDRVSPGEKGRLVLLALPRDTATQVASVSLGRSVTVTLR</sequence>
<evidence type="ECO:0000313" key="2">
    <source>
        <dbReference type="EMBL" id="RZS40897.1"/>
    </source>
</evidence>
<dbReference type="Pfam" id="PF08666">
    <property type="entry name" value="SAF"/>
    <property type="match status" value="1"/>
</dbReference>
<dbReference type="SMART" id="SM00858">
    <property type="entry name" value="SAF"/>
    <property type="match status" value="1"/>
</dbReference>
<feature type="domain" description="SAF" evidence="1">
    <location>
        <begin position="57"/>
        <end position="119"/>
    </location>
</feature>
<keyword evidence="3" id="KW-1185">Reference proteome</keyword>
<dbReference type="AlphaFoldDB" id="A0A4Q7KW73"/>
<dbReference type="OrthoDB" id="4808509at2"/>
<organism evidence="2 3">
    <name type="scientific">Herbihabitans rhizosphaerae</name>
    <dbReference type="NCBI Taxonomy" id="1872711"/>
    <lineage>
        <taxon>Bacteria</taxon>
        <taxon>Bacillati</taxon>
        <taxon>Actinomycetota</taxon>
        <taxon>Actinomycetes</taxon>
        <taxon>Pseudonocardiales</taxon>
        <taxon>Pseudonocardiaceae</taxon>
        <taxon>Herbihabitans</taxon>
    </lineage>
</organism>
<dbReference type="RefSeq" id="WP_130343887.1">
    <property type="nucleotide sequence ID" value="NZ_SGWQ01000003.1"/>
</dbReference>
<dbReference type="Proteomes" id="UP000294257">
    <property type="component" value="Unassembled WGS sequence"/>
</dbReference>
<dbReference type="InterPro" id="IPR013974">
    <property type="entry name" value="SAF"/>
</dbReference>
<reference evidence="2 3" key="1">
    <citation type="submission" date="2019-02" db="EMBL/GenBank/DDBJ databases">
        <title>Genomic Encyclopedia of Type Strains, Phase IV (KMG-IV): sequencing the most valuable type-strain genomes for metagenomic binning, comparative biology and taxonomic classification.</title>
        <authorList>
            <person name="Goeker M."/>
        </authorList>
    </citation>
    <scope>NUCLEOTIDE SEQUENCE [LARGE SCALE GENOMIC DNA]</scope>
    <source>
        <strain evidence="2 3">DSM 101727</strain>
    </source>
</reference>